<gene>
    <name evidence="2" type="ORF">V8G54_012117</name>
</gene>
<proteinExistence type="predicted"/>
<name>A0AAQ3S3I0_VIGMU</name>
<dbReference type="Proteomes" id="UP001374535">
    <property type="component" value="Chromosome 4"/>
</dbReference>
<evidence type="ECO:0000256" key="1">
    <source>
        <dbReference type="SAM" id="MobiDB-lite"/>
    </source>
</evidence>
<dbReference type="AlphaFoldDB" id="A0AAQ3S3I0"/>
<feature type="compositionally biased region" description="Basic and acidic residues" evidence="1">
    <location>
        <begin position="112"/>
        <end position="122"/>
    </location>
</feature>
<dbReference type="EMBL" id="CP144697">
    <property type="protein sequence ID" value="WVZ14551.1"/>
    <property type="molecule type" value="Genomic_DNA"/>
</dbReference>
<feature type="region of interest" description="Disordered" evidence="1">
    <location>
        <begin position="103"/>
        <end position="122"/>
    </location>
</feature>
<protein>
    <submittedName>
        <fullName evidence="2">Uncharacterized protein</fullName>
    </submittedName>
</protein>
<evidence type="ECO:0000313" key="3">
    <source>
        <dbReference type="Proteomes" id="UP001374535"/>
    </source>
</evidence>
<sequence length="122" mass="14481">MKEENEINFFIIKCISQTTSFRESNMNEFLQINLSQNPFHLLCSFLKRVYEETDVNRLTSLSSLMKKVYRIYKKVHPNKFYDSSTKAQGFQHPPQFKFIFQANTSPSTENRFPPKENTKQSQ</sequence>
<accession>A0AAQ3S3I0</accession>
<evidence type="ECO:0000313" key="2">
    <source>
        <dbReference type="EMBL" id="WVZ14551.1"/>
    </source>
</evidence>
<reference evidence="2 3" key="1">
    <citation type="journal article" date="2023" name="Life. Sci Alliance">
        <title>Evolutionary insights into 3D genome organization and epigenetic landscape of Vigna mungo.</title>
        <authorList>
            <person name="Junaid A."/>
            <person name="Singh B."/>
            <person name="Bhatia S."/>
        </authorList>
    </citation>
    <scope>NUCLEOTIDE SEQUENCE [LARGE SCALE GENOMIC DNA]</scope>
    <source>
        <strain evidence="2">Urdbean</strain>
    </source>
</reference>
<keyword evidence="3" id="KW-1185">Reference proteome</keyword>
<organism evidence="2 3">
    <name type="scientific">Vigna mungo</name>
    <name type="common">Black gram</name>
    <name type="synonym">Phaseolus mungo</name>
    <dbReference type="NCBI Taxonomy" id="3915"/>
    <lineage>
        <taxon>Eukaryota</taxon>
        <taxon>Viridiplantae</taxon>
        <taxon>Streptophyta</taxon>
        <taxon>Embryophyta</taxon>
        <taxon>Tracheophyta</taxon>
        <taxon>Spermatophyta</taxon>
        <taxon>Magnoliopsida</taxon>
        <taxon>eudicotyledons</taxon>
        <taxon>Gunneridae</taxon>
        <taxon>Pentapetalae</taxon>
        <taxon>rosids</taxon>
        <taxon>fabids</taxon>
        <taxon>Fabales</taxon>
        <taxon>Fabaceae</taxon>
        <taxon>Papilionoideae</taxon>
        <taxon>50 kb inversion clade</taxon>
        <taxon>NPAAA clade</taxon>
        <taxon>indigoferoid/millettioid clade</taxon>
        <taxon>Phaseoleae</taxon>
        <taxon>Vigna</taxon>
    </lineage>
</organism>